<organism evidence="1 2">
    <name type="scientific">Pluteus cervinus</name>
    <dbReference type="NCBI Taxonomy" id="181527"/>
    <lineage>
        <taxon>Eukaryota</taxon>
        <taxon>Fungi</taxon>
        <taxon>Dikarya</taxon>
        <taxon>Basidiomycota</taxon>
        <taxon>Agaricomycotina</taxon>
        <taxon>Agaricomycetes</taxon>
        <taxon>Agaricomycetidae</taxon>
        <taxon>Agaricales</taxon>
        <taxon>Pluteineae</taxon>
        <taxon>Pluteaceae</taxon>
        <taxon>Pluteus</taxon>
    </lineage>
</organism>
<sequence>MGIKGLTGLLSEHAPESIKHHEIKTLFGRKVAIDASMSIYQFLIAVRQKDGEMLTNDAGETTSHLMGFFYRTIRIVENGIKPAYVFDGRPPELKKGVLAKRFDRREEAKEEGEEAKEIGTTADVDRFSRRTVKVTKEHNEECRRLLTLMGIPVVIAPSEAEAQCAELARGGKVFAAGSEDMDTLTFSAPILFRHLTFSEAKKQPISEINLKLALEGLDMNMSQFIELCILLGCDYLEPIKGVGPKSALKLMREHGSLKGVVKHLRAKAAERAAAPKPDSDGEEELIPSEDDEPAPTSDVERPDNASDDEDEEKPKEKPKPKKKKGAAKGKGRGGPQIPEDWPWERAKELFAKPDVTSADEIELEWKNPDVDGLVEFLVKEKGFNEERVRAGAAKLQKYMSSKQQGRLDGFFTVKPKEKAPAGKGDKKDAKGKSKADPKAKGSKRKAEDSKASSSKKAKNR</sequence>
<keyword evidence="1" id="KW-0255">Endonuclease</keyword>
<accession>A0ACD3AR79</accession>
<keyword evidence="1" id="KW-0540">Nuclease</keyword>
<dbReference type="EMBL" id="ML208361">
    <property type="protein sequence ID" value="TFK68030.1"/>
    <property type="molecule type" value="Genomic_DNA"/>
</dbReference>
<proteinExistence type="predicted"/>
<evidence type="ECO:0000313" key="1">
    <source>
        <dbReference type="EMBL" id="TFK68030.1"/>
    </source>
</evidence>
<gene>
    <name evidence="1" type="ORF">BDN72DRAFT_798306</name>
</gene>
<keyword evidence="2" id="KW-1185">Reference proteome</keyword>
<evidence type="ECO:0000313" key="2">
    <source>
        <dbReference type="Proteomes" id="UP000308600"/>
    </source>
</evidence>
<name>A0ACD3AR79_9AGAR</name>
<reference evidence="1 2" key="1">
    <citation type="journal article" date="2019" name="Nat. Ecol. Evol.">
        <title>Megaphylogeny resolves global patterns of mushroom evolution.</title>
        <authorList>
            <person name="Varga T."/>
            <person name="Krizsan K."/>
            <person name="Foldi C."/>
            <person name="Dima B."/>
            <person name="Sanchez-Garcia M."/>
            <person name="Sanchez-Ramirez S."/>
            <person name="Szollosi G.J."/>
            <person name="Szarkandi J.G."/>
            <person name="Papp V."/>
            <person name="Albert L."/>
            <person name="Andreopoulos W."/>
            <person name="Angelini C."/>
            <person name="Antonin V."/>
            <person name="Barry K.W."/>
            <person name="Bougher N.L."/>
            <person name="Buchanan P."/>
            <person name="Buyck B."/>
            <person name="Bense V."/>
            <person name="Catcheside P."/>
            <person name="Chovatia M."/>
            <person name="Cooper J."/>
            <person name="Damon W."/>
            <person name="Desjardin D."/>
            <person name="Finy P."/>
            <person name="Geml J."/>
            <person name="Haridas S."/>
            <person name="Hughes K."/>
            <person name="Justo A."/>
            <person name="Karasinski D."/>
            <person name="Kautmanova I."/>
            <person name="Kiss B."/>
            <person name="Kocsube S."/>
            <person name="Kotiranta H."/>
            <person name="LaButti K.M."/>
            <person name="Lechner B.E."/>
            <person name="Liimatainen K."/>
            <person name="Lipzen A."/>
            <person name="Lukacs Z."/>
            <person name="Mihaltcheva S."/>
            <person name="Morgado L.N."/>
            <person name="Niskanen T."/>
            <person name="Noordeloos M.E."/>
            <person name="Ohm R.A."/>
            <person name="Ortiz-Santana B."/>
            <person name="Ovrebo C."/>
            <person name="Racz N."/>
            <person name="Riley R."/>
            <person name="Savchenko A."/>
            <person name="Shiryaev A."/>
            <person name="Soop K."/>
            <person name="Spirin V."/>
            <person name="Szebenyi C."/>
            <person name="Tomsovsky M."/>
            <person name="Tulloss R.E."/>
            <person name="Uehling J."/>
            <person name="Grigoriev I.V."/>
            <person name="Vagvolgyi C."/>
            <person name="Papp T."/>
            <person name="Martin F.M."/>
            <person name="Miettinen O."/>
            <person name="Hibbett D.S."/>
            <person name="Nagy L.G."/>
        </authorList>
    </citation>
    <scope>NUCLEOTIDE SEQUENCE [LARGE SCALE GENOMIC DNA]</scope>
    <source>
        <strain evidence="1 2">NL-1719</strain>
    </source>
</reference>
<keyword evidence="1" id="KW-0378">Hydrolase</keyword>
<protein>
    <submittedName>
        <fullName evidence="1">Flap endonuclease 1</fullName>
    </submittedName>
</protein>
<dbReference type="Proteomes" id="UP000308600">
    <property type="component" value="Unassembled WGS sequence"/>
</dbReference>